<gene>
    <name evidence="3" type="ORF">AZ78_4311</name>
</gene>
<evidence type="ECO:0000313" key="4">
    <source>
        <dbReference type="Proteomes" id="UP000023435"/>
    </source>
</evidence>
<keyword evidence="4" id="KW-1185">Reference proteome</keyword>
<dbReference type="SUPFAM" id="SSF46785">
    <property type="entry name" value="Winged helix' DNA-binding domain"/>
    <property type="match status" value="2"/>
</dbReference>
<dbReference type="HAMAP" id="MF_01584">
    <property type="entry name" value="UPF0502"/>
    <property type="match status" value="1"/>
</dbReference>
<dbReference type="OrthoDB" id="9784785at2"/>
<name>A0A120AHV5_9GAMM</name>
<dbReference type="InterPro" id="IPR007432">
    <property type="entry name" value="DUF480"/>
</dbReference>
<dbReference type="PANTHER" id="PTHR38768:SF1">
    <property type="entry name" value="UPF0502 PROTEIN YCEH"/>
    <property type="match status" value="1"/>
</dbReference>
<dbReference type="InterPro" id="IPR036390">
    <property type="entry name" value="WH_DNA-bd_sf"/>
</dbReference>
<dbReference type="RefSeq" id="WP_082723780.1">
    <property type="nucleotide sequence ID" value="NZ_JAJA02000001.1"/>
</dbReference>
<feature type="region of interest" description="Disordered" evidence="2">
    <location>
        <begin position="177"/>
        <end position="210"/>
    </location>
</feature>
<reference evidence="3 4" key="1">
    <citation type="journal article" date="2014" name="Genome Announc.">
        <title>Draft Genome Sequence of Lysobacter capsici AZ78, a Bacterium Antagonistic to Plant-Pathogenic Oomycetes.</title>
        <authorList>
            <person name="Puopolo G."/>
            <person name="Sonego P."/>
            <person name="Engelen K."/>
            <person name="Pertot I."/>
        </authorList>
    </citation>
    <scope>NUCLEOTIDE SEQUENCE [LARGE SCALE GENOMIC DNA]</scope>
    <source>
        <strain evidence="3 4">AZ78</strain>
    </source>
</reference>
<dbReference type="EMBL" id="JAJA02000001">
    <property type="protein sequence ID" value="KWS06753.1"/>
    <property type="molecule type" value="Genomic_DNA"/>
</dbReference>
<feature type="region of interest" description="Disordered" evidence="2">
    <location>
        <begin position="1"/>
        <end position="28"/>
    </location>
</feature>
<accession>A0A120AHV5</accession>
<dbReference type="InterPro" id="IPR036388">
    <property type="entry name" value="WH-like_DNA-bd_sf"/>
</dbReference>
<feature type="compositionally biased region" description="Polar residues" evidence="2">
    <location>
        <begin position="1"/>
        <end position="12"/>
    </location>
</feature>
<comment type="similarity">
    <text evidence="1">Belongs to the UPF0502 family.</text>
</comment>
<evidence type="ECO:0000313" key="3">
    <source>
        <dbReference type="EMBL" id="KWS06753.1"/>
    </source>
</evidence>
<evidence type="ECO:0000256" key="1">
    <source>
        <dbReference type="HAMAP-Rule" id="MF_01584"/>
    </source>
</evidence>
<dbReference type="PANTHER" id="PTHR38768">
    <property type="entry name" value="UPF0502 PROTEIN YCEH"/>
    <property type="match status" value="1"/>
</dbReference>
<dbReference type="Gene3D" id="1.10.10.10">
    <property type="entry name" value="Winged helix-like DNA-binding domain superfamily/Winged helix DNA-binding domain"/>
    <property type="match status" value="2"/>
</dbReference>
<sequence>MSDIDPTSSEPSGSHDAPDSTPENTAPQLSAVEARVIGCLIEKEATTPDVYPLTLNAIVTACNQKTSREPMMQLEPGEVANALRRLEPRGWIKSQHHSRAERYAHRATTALDVTRPQAVLIALLMLRGPQTVNELLSRSERMAKFDSAGDVQYALERLAQHQPSLVRLLGRQPGQREDRYGHLLSGEPVWNGSVSSSGDDAGSGGGSQSALAERVAALEAKVAELEARLEAAGA</sequence>
<dbReference type="AlphaFoldDB" id="A0A120AHV5"/>
<dbReference type="Proteomes" id="UP000023435">
    <property type="component" value="Unassembled WGS sequence"/>
</dbReference>
<comment type="caution">
    <text evidence="3">The sequence shown here is derived from an EMBL/GenBank/DDBJ whole genome shotgun (WGS) entry which is preliminary data.</text>
</comment>
<protein>
    <submittedName>
        <fullName evidence="3">Virulence factor mviM</fullName>
    </submittedName>
</protein>
<proteinExistence type="inferred from homology"/>
<organism evidence="3 4">
    <name type="scientific">Lysobacter capsici AZ78</name>
    <dbReference type="NCBI Taxonomy" id="1444315"/>
    <lineage>
        <taxon>Bacteria</taxon>
        <taxon>Pseudomonadati</taxon>
        <taxon>Pseudomonadota</taxon>
        <taxon>Gammaproteobacteria</taxon>
        <taxon>Lysobacterales</taxon>
        <taxon>Lysobacteraceae</taxon>
        <taxon>Lysobacter</taxon>
    </lineage>
</organism>
<evidence type="ECO:0000256" key="2">
    <source>
        <dbReference type="SAM" id="MobiDB-lite"/>
    </source>
</evidence>
<dbReference type="Pfam" id="PF04337">
    <property type="entry name" value="DUF480"/>
    <property type="match status" value="1"/>
</dbReference>